<accession>A0A096P9B4</accession>
<dbReference type="InParanoid" id="A0A096P9B4"/>
<proteinExistence type="predicted"/>
<name>A0A096P9B4_OSTTA</name>
<dbReference type="PANTHER" id="PTHR34118">
    <property type="entry name" value="NF-KAPPA-B INHIBITOR-LIKE PROTEIN-RELATED"/>
    <property type="match status" value="1"/>
</dbReference>
<sequence length="226" mass="23897">MSARARVISAPTPARSRARPSSTPRAHRATRWTRDGRARCADDDASIATTSTTADARADADAAYAALKTDLRSTATTHAGALAVYCGLGYGVGAGLSAALGGCAALAYLKMLEDHVDGIDASRGGITEEDYVRNLVYEPVTDVWAMLGGALGKVRGVYARALWQKRLLVPTSLVIGTSAWNHLALPFDFSYGATFCGFLCYKTAVLAKTYDILRPLVFGGEDADDA</sequence>
<dbReference type="Proteomes" id="UP000009170">
    <property type="component" value="Unassembled WGS sequence"/>
</dbReference>
<evidence type="ECO:0000313" key="2">
    <source>
        <dbReference type="EMBL" id="CEG00833.1"/>
    </source>
</evidence>
<dbReference type="EMBL" id="CAID01000020">
    <property type="protein sequence ID" value="CEG00833.1"/>
    <property type="molecule type" value="Genomic_DNA"/>
</dbReference>
<feature type="compositionally biased region" description="Low complexity" evidence="1">
    <location>
        <begin position="9"/>
        <end position="24"/>
    </location>
</feature>
<organism evidence="2 3">
    <name type="scientific">Ostreococcus tauri</name>
    <name type="common">Marine green alga</name>
    <dbReference type="NCBI Taxonomy" id="70448"/>
    <lineage>
        <taxon>Eukaryota</taxon>
        <taxon>Viridiplantae</taxon>
        <taxon>Chlorophyta</taxon>
        <taxon>Mamiellophyceae</taxon>
        <taxon>Mamiellales</taxon>
        <taxon>Bathycoccaceae</taxon>
        <taxon>Ostreococcus</taxon>
    </lineage>
</organism>
<dbReference type="AlphaFoldDB" id="A0A096P9B4"/>
<evidence type="ECO:0000313" key="3">
    <source>
        <dbReference type="Proteomes" id="UP000009170"/>
    </source>
</evidence>
<protein>
    <submittedName>
        <fullName evidence="2">Unnamed product</fullName>
    </submittedName>
</protein>
<gene>
    <name evidence="2" type="ORF">OT_ostta20g00310</name>
</gene>
<comment type="caution">
    <text evidence="2">The sequence shown here is derived from an EMBL/GenBank/DDBJ whole genome shotgun (WGS) entry which is preliminary data.</text>
</comment>
<dbReference type="PANTHER" id="PTHR34118:SF6">
    <property type="entry name" value="PROTEIN CONSERVED ONLY IN THE GREEN LINEAGE 160, CHLOROPLASTIC"/>
    <property type="match status" value="1"/>
</dbReference>
<dbReference type="OrthoDB" id="3700at2759"/>
<evidence type="ECO:0000256" key="1">
    <source>
        <dbReference type="SAM" id="MobiDB-lite"/>
    </source>
</evidence>
<reference evidence="2 3" key="2">
    <citation type="journal article" date="2014" name="BMC Genomics">
        <title>An improved genome of the model marine alga Ostreococcus tauri unfolds by assessing Illumina de novo assemblies.</title>
        <authorList>
            <person name="Blanc-Mathieu R."/>
            <person name="Verhelst B."/>
            <person name="Derelle E."/>
            <person name="Rombauts S."/>
            <person name="Bouget F.Y."/>
            <person name="Carre I."/>
            <person name="Chateau A."/>
            <person name="Eyre-Walker A."/>
            <person name="Grimsley N."/>
            <person name="Moreau H."/>
            <person name="Piegu B."/>
            <person name="Rivals E."/>
            <person name="Schackwitz W."/>
            <person name="Van de Peer Y."/>
            <person name="Piganeau G."/>
        </authorList>
    </citation>
    <scope>NUCLEOTIDE SEQUENCE [LARGE SCALE GENOMIC DNA]</scope>
    <source>
        <strain evidence="3">OTTH 0595 / CCAP 157/2 / RCC745</strain>
    </source>
</reference>
<keyword evidence="3" id="KW-1185">Reference proteome</keyword>
<dbReference type="RefSeq" id="XP_003084416.2">
    <property type="nucleotide sequence ID" value="XM_003084368.2"/>
</dbReference>
<dbReference type="KEGG" id="ota:OT_ostta20g00310"/>
<feature type="region of interest" description="Disordered" evidence="1">
    <location>
        <begin position="1"/>
        <end position="35"/>
    </location>
</feature>
<reference evidence="3" key="1">
    <citation type="journal article" date="2006" name="Proc. Natl. Acad. Sci. U.S.A.">
        <title>Genome analysis of the smallest free-living eukaryote Ostreococcus tauri unveils many unique features.</title>
        <authorList>
            <person name="Derelle E."/>
            <person name="Ferraz C."/>
            <person name="Rombauts S."/>
            <person name="Rouze P."/>
            <person name="Worden A.Z."/>
            <person name="Robbens S."/>
            <person name="Partensky F."/>
            <person name="Degroeve S."/>
            <person name="Echeynie S."/>
            <person name="Cooke R."/>
            <person name="Saeys Y."/>
            <person name="Wuyts J."/>
            <person name="Jabbari K."/>
            <person name="Bowler C."/>
            <person name="Panaud O."/>
            <person name="Piegu B."/>
            <person name="Ball S.G."/>
            <person name="Ral J.-P."/>
            <person name="Bouget F.-Y."/>
            <person name="Piganeau G."/>
            <person name="De Baets B."/>
            <person name="Picard A."/>
            <person name="Delseny M."/>
            <person name="Demaille J."/>
            <person name="Van de Peer Y."/>
            <person name="Moreau H."/>
        </authorList>
    </citation>
    <scope>NUCLEOTIDE SEQUENCE [LARGE SCALE GENOMIC DNA]</scope>
    <source>
        <strain evidence="3">OTTH 0595 / CCAP 157/2 / RCC745</strain>
    </source>
</reference>
<dbReference type="GeneID" id="9838555"/>